<evidence type="ECO:0008006" key="3">
    <source>
        <dbReference type="Google" id="ProtNLM"/>
    </source>
</evidence>
<dbReference type="EMBL" id="AZQQ01000090">
    <property type="protein sequence ID" value="KDD67295.1"/>
    <property type="molecule type" value="Genomic_DNA"/>
</dbReference>
<dbReference type="Proteomes" id="UP000026739">
    <property type="component" value="Unassembled WGS sequence"/>
</dbReference>
<organism evidence="1 2">
    <name type="scientific">Pseudomonas mandelii PD30</name>
    <dbReference type="NCBI Taxonomy" id="1419583"/>
    <lineage>
        <taxon>Bacteria</taxon>
        <taxon>Pseudomonadati</taxon>
        <taxon>Pseudomonadota</taxon>
        <taxon>Gammaproteobacteria</taxon>
        <taxon>Pseudomonadales</taxon>
        <taxon>Pseudomonadaceae</taxon>
        <taxon>Pseudomonas</taxon>
    </lineage>
</organism>
<sequence length="172" mass="18482">MDLGKLSAKELNVVAQTNFPEKDITLKIACTAPAAVEFAVTDGRGDTKAPGLVFSPTGFTGENLYYGLGTVNGVAIGGFGLRVGTPSADQQAQKFLVRTPDNLNWRTPRSLMVSNAPTSYSWGEDEVKGPIAATFHAFPMKVAAAIRPARDLPVTTDEYKVDGFVTFDVYYL</sequence>
<reference evidence="1 2" key="1">
    <citation type="submission" date="2013-12" db="EMBL/GenBank/DDBJ databases">
        <authorList>
            <person name="Formusa P.A."/>
            <person name="Habash M."/>
            <person name="Lee H."/>
            <person name="Trevors J.T."/>
        </authorList>
    </citation>
    <scope>NUCLEOTIDE SEQUENCE [LARGE SCALE GENOMIC DNA]</scope>
    <source>
        <strain evidence="1 2">PD30</strain>
    </source>
</reference>
<evidence type="ECO:0000313" key="1">
    <source>
        <dbReference type="EMBL" id="KDD67295.1"/>
    </source>
</evidence>
<dbReference type="InterPro" id="IPR010546">
    <property type="entry name" value="DUF1120"/>
</dbReference>
<dbReference type="Pfam" id="PF06551">
    <property type="entry name" value="DUF1120"/>
    <property type="match status" value="1"/>
</dbReference>
<proteinExistence type="predicted"/>
<evidence type="ECO:0000313" key="2">
    <source>
        <dbReference type="Proteomes" id="UP000026739"/>
    </source>
</evidence>
<protein>
    <recommendedName>
        <fullName evidence="3">Beta-fimbriae major subunit</fullName>
    </recommendedName>
</protein>
<comment type="caution">
    <text evidence="1">The sequence shown here is derived from an EMBL/GenBank/DDBJ whole genome shotgun (WGS) entry which is preliminary data.</text>
</comment>
<dbReference type="AlphaFoldDB" id="A0A059KZL2"/>
<name>A0A059KZL2_9PSED</name>
<accession>A0A059KZL2</accession>
<gene>
    <name evidence="1" type="ORF">V466_20305</name>
</gene>